<dbReference type="InterPro" id="IPR011620">
    <property type="entry name" value="Sig_transdc_His_kinase_LytS_TM"/>
</dbReference>
<gene>
    <name evidence="10" type="ORF">IMZ08_00115</name>
</gene>
<dbReference type="Gene3D" id="3.30.70.270">
    <property type="match status" value="1"/>
</dbReference>
<dbReference type="PANTHER" id="PTHR44757">
    <property type="entry name" value="DIGUANYLATE CYCLASE DGCP"/>
    <property type="match status" value="1"/>
</dbReference>
<dbReference type="Pfam" id="PF00989">
    <property type="entry name" value="PAS"/>
    <property type="match status" value="1"/>
</dbReference>
<feature type="domain" description="PAS" evidence="7">
    <location>
        <begin position="332"/>
        <end position="386"/>
    </location>
</feature>
<dbReference type="InterPro" id="IPR052155">
    <property type="entry name" value="Biofilm_reg_signaling"/>
</dbReference>
<feature type="domain" description="PAC" evidence="8">
    <location>
        <begin position="515"/>
        <end position="566"/>
    </location>
</feature>
<dbReference type="InterPro" id="IPR013767">
    <property type="entry name" value="PAS_fold"/>
</dbReference>
<dbReference type="NCBIfam" id="TIGR00229">
    <property type="entry name" value="sensory_box"/>
    <property type="match status" value="3"/>
</dbReference>
<evidence type="ECO:0000259" key="7">
    <source>
        <dbReference type="PROSITE" id="PS50112"/>
    </source>
</evidence>
<keyword evidence="2" id="KW-1003">Cell membrane</keyword>
<dbReference type="CDD" id="cd00130">
    <property type="entry name" value="PAS"/>
    <property type="match status" value="3"/>
</dbReference>
<dbReference type="InterPro" id="IPR035965">
    <property type="entry name" value="PAS-like_dom_sf"/>
</dbReference>
<keyword evidence="11" id="KW-1185">Reference proteome</keyword>
<dbReference type="EMBL" id="JADCLJ010000001">
    <property type="protein sequence ID" value="MBE4906459.1"/>
    <property type="molecule type" value="Genomic_DNA"/>
</dbReference>
<dbReference type="InterPro" id="IPR001610">
    <property type="entry name" value="PAC"/>
</dbReference>
<dbReference type="RefSeq" id="WP_193533979.1">
    <property type="nucleotide sequence ID" value="NZ_JADCLJ010000001.1"/>
</dbReference>
<dbReference type="SMART" id="SM00086">
    <property type="entry name" value="PAC"/>
    <property type="match status" value="3"/>
</dbReference>
<dbReference type="InterPro" id="IPR000700">
    <property type="entry name" value="PAS-assoc_C"/>
</dbReference>
<feature type="transmembrane region" description="Helical" evidence="6">
    <location>
        <begin position="96"/>
        <end position="121"/>
    </location>
</feature>
<dbReference type="PROSITE" id="PS50887">
    <property type="entry name" value="GGDEF"/>
    <property type="match status" value="1"/>
</dbReference>
<feature type="transmembrane region" description="Helical" evidence="6">
    <location>
        <begin position="38"/>
        <end position="56"/>
    </location>
</feature>
<evidence type="ECO:0000259" key="8">
    <source>
        <dbReference type="PROSITE" id="PS50113"/>
    </source>
</evidence>
<evidence type="ECO:0000256" key="1">
    <source>
        <dbReference type="ARBA" id="ARBA00004651"/>
    </source>
</evidence>
<keyword evidence="4 6" id="KW-1133">Transmembrane helix</keyword>
<dbReference type="Pfam" id="PF00990">
    <property type="entry name" value="GGDEF"/>
    <property type="match status" value="1"/>
</dbReference>
<dbReference type="PANTHER" id="PTHR44757:SF2">
    <property type="entry name" value="BIOFILM ARCHITECTURE MAINTENANCE PROTEIN MBAA"/>
    <property type="match status" value="1"/>
</dbReference>
<dbReference type="InterPro" id="IPR013655">
    <property type="entry name" value="PAS_fold_3"/>
</dbReference>
<feature type="domain" description="GGDEF" evidence="9">
    <location>
        <begin position="605"/>
        <end position="742"/>
    </location>
</feature>
<dbReference type="PROSITE" id="PS50113">
    <property type="entry name" value="PAC"/>
    <property type="match status" value="2"/>
</dbReference>
<feature type="transmembrane region" description="Helical" evidence="6">
    <location>
        <begin position="5"/>
        <end position="23"/>
    </location>
</feature>
<dbReference type="SUPFAM" id="SSF55073">
    <property type="entry name" value="Nucleotide cyclase"/>
    <property type="match status" value="1"/>
</dbReference>
<name>A0ABR9QD88_9BACI</name>
<dbReference type="SMART" id="SM00267">
    <property type="entry name" value="GGDEF"/>
    <property type="match status" value="1"/>
</dbReference>
<accession>A0ABR9QD88</accession>
<protein>
    <submittedName>
        <fullName evidence="10">PAS domain S-box protein</fullName>
    </submittedName>
</protein>
<dbReference type="InterPro" id="IPR000014">
    <property type="entry name" value="PAS"/>
</dbReference>
<dbReference type="SMART" id="SM00091">
    <property type="entry name" value="PAS"/>
    <property type="match status" value="3"/>
</dbReference>
<sequence length="748" mass="84979">MAIDLLNNLAITAALLFIAGKFFENKPLDLDATLKTRLYGGLWAGILGSLLMLSTIQVTETVILDLRHLAIVIVAVYGGPVSAIVAGIIIGSMRILLFGINNASIVGCSIAIIMGGIIGYIATFNMRKIYKYILMNSAFVITNSIALTILIANLAVSQKTLLYYIPISIVGGLFSYSIVEYIRKSNVNQRNMKYYKMMADNSTDIISTHNIDGTFKFLSPSCETILGYNQKELIGKTPTEFHLSEDFNKVTESHKTVSNSLSPYTVEYRFKRKDGTIIWLETTSKQMTDSPSSQKEIICLSRDITERKVIEDALKENKERFSNLVKHMPNPMIVHKDNKIIFANEQASKLGKYSVDELVGKSIFDFIQTEYHPKTIDHIKGLYEGKHDPNTLEFKMKTSTGRYLDIEATSKYIRYNNEGAIQVIFRDVTEKTRLERELKETHDRFTFITENSKDVITILEGDGVVRYISPACEKLFGYTVTEFVGKNVFQYIHPDDIGEIMSLQQQFANLQKEFVSITYRYQTKNKDYIWLETVAKAVRNDNQLESILLVTRDITSRQEQAIALEESNQMLQRLSMLDGLTEIPNRRYFDIKLAEEWNNSKRTRIPISIILLDIDYFKKYNDEYGHLEGDDCLRRVASLLTTTLKRPRDFVARYGGEEFVVILPETDVDGAMTVAEHLRSNIRAENIPHKKSKIDHNVTVSLGCATVIGTEMDTPEELVEMADKALYKSKQTGRNCVTQFTEHSKIGV</sequence>
<feature type="domain" description="PAS" evidence="7">
    <location>
        <begin position="191"/>
        <end position="264"/>
    </location>
</feature>
<evidence type="ECO:0000259" key="9">
    <source>
        <dbReference type="PROSITE" id="PS50887"/>
    </source>
</evidence>
<comment type="caution">
    <text evidence="10">The sequence shown here is derived from an EMBL/GenBank/DDBJ whole genome shotgun (WGS) entry which is preliminary data.</text>
</comment>
<feature type="domain" description="PAC" evidence="8">
    <location>
        <begin position="264"/>
        <end position="316"/>
    </location>
</feature>
<feature type="transmembrane region" description="Helical" evidence="6">
    <location>
        <begin position="161"/>
        <end position="182"/>
    </location>
</feature>
<reference evidence="10 11" key="1">
    <citation type="submission" date="2020-10" db="EMBL/GenBank/DDBJ databases">
        <title>Bacillus sp. HD4P25, an endophyte from a halophyte.</title>
        <authorList>
            <person name="Sun J.-Q."/>
        </authorList>
    </citation>
    <scope>NUCLEOTIDE SEQUENCE [LARGE SCALE GENOMIC DNA]</scope>
    <source>
        <strain evidence="10 11">YIM 93174</strain>
    </source>
</reference>
<dbReference type="SUPFAM" id="SSF55785">
    <property type="entry name" value="PYP-like sensor domain (PAS domain)"/>
    <property type="match status" value="3"/>
</dbReference>
<dbReference type="InterPro" id="IPR029787">
    <property type="entry name" value="Nucleotide_cyclase"/>
</dbReference>
<feature type="transmembrane region" description="Helical" evidence="6">
    <location>
        <begin position="133"/>
        <end position="155"/>
    </location>
</feature>
<comment type="subcellular location">
    <subcellularLocation>
        <location evidence="1">Cell membrane</location>
        <topology evidence="1">Multi-pass membrane protein</topology>
    </subcellularLocation>
</comment>
<keyword evidence="3 6" id="KW-0812">Transmembrane</keyword>
<evidence type="ECO:0000256" key="6">
    <source>
        <dbReference type="SAM" id="Phobius"/>
    </source>
</evidence>
<evidence type="ECO:0000256" key="5">
    <source>
        <dbReference type="ARBA" id="ARBA00023136"/>
    </source>
</evidence>
<dbReference type="Pfam" id="PF08447">
    <property type="entry name" value="PAS_3"/>
    <property type="match status" value="2"/>
</dbReference>
<evidence type="ECO:0000313" key="10">
    <source>
        <dbReference type="EMBL" id="MBE4906459.1"/>
    </source>
</evidence>
<dbReference type="Pfam" id="PF07694">
    <property type="entry name" value="5TM-5TMR_LYT"/>
    <property type="match status" value="1"/>
</dbReference>
<evidence type="ECO:0000256" key="3">
    <source>
        <dbReference type="ARBA" id="ARBA00022692"/>
    </source>
</evidence>
<keyword evidence="5 6" id="KW-0472">Membrane</keyword>
<dbReference type="CDD" id="cd01949">
    <property type="entry name" value="GGDEF"/>
    <property type="match status" value="1"/>
</dbReference>
<evidence type="ECO:0000256" key="4">
    <source>
        <dbReference type="ARBA" id="ARBA00022989"/>
    </source>
</evidence>
<evidence type="ECO:0000313" key="11">
    <source>
        <dbReference type="Proteomes" id="UP001516662"/>
    </source>
</evidence>
<dbReference type="InterPro" id="IPR043128">
    <property type="entry name" value="Rev_trsase/Diguanyl_cyclase"/>
</dbReference>
<dbReference type="NCBIfam" id="TIGR00254">
    <property type="entry name" value="GGDEF"/>
    <property type="match status" value="1"/>
</dbReference>
<dbReference type="PROSITE" id="PS50112">
    <property type="entry name" value="PAS"/>
    <property type="match status" value="3"/>
</dbReference>
<dbReference type="InterPro" id="IPR000160">
    <property type="entry name" value="GGDEF_dom"/>
</dbReference>
<feature type="domain" description="PAS" evidence="7">
    <location>
        <begin position="441"/>
        <end position="511"/>
    </location>
</feature>
<proteinExistence type="predicted"/>
<dbReference type="Proteomes" id="UP001516662">
    <property type="component" value="Unassembled WGS sequence"/>
</dbReference>
<organism evidence="10 11">
    <name type="scientific">Litchfieldia luteola</name>
    <dbReference type="NCBI Taxonomy" id="682179"/>
    <lineage>
        <taxon>Bacteria</taxon>
        <taxon>Bacillati</taxon>
        <taxon>Bacillota</taxon>
        <taxon>Bacilli</taxon>
        <taxon>Bacillales</taxon>
        <taxon>Bacillaceae</taxon>
        <taxon>Litchfieldia</taxon>
    </lineage>
</organism>
<feature type="transmembrane region" description="Helical" evidence="6">
    <location>
        <begin position="68"/>
        <end position="90"/>
    </location>
</feature>
<evidence type="ECO:0000256" key="2">
    <source>
        <dbReference type="ARBA" id="ARBA00022475"/>
    </source>
</evidence>
<dbReference type="Gene3D" id="3.30.450.20">
    <property type="entry name" value="PAS domain"/>
    <property type="match status" value="3"/>
</dbReference>